<evidence type="ECO:0000256" key="5">
    <source>
        <dbReference type="ARBA" id="ARBA00022912"/>
    </source>
</evidence>
<feature type="domain" description="Tyrosine specific protein phosphatases" evidence="11">
    <location>
        <begin position="1522"/>
        <end position="1583"/>
    </location>
</feature>
<evidence type="ECO:0000259" key="9">
    <source>
        <dbReference type="PROSITE" id="PS50011"/>
    </source>
</evidence>
<dbReference type="InterPro" id="IPR003591">
    <property type="entry name" value="Leu-rich_rpt_typical-subtyp"/>
</dbReference>
<comment type="catalytic activity">
    <reaction evidence="6">
        <text>O-phospho-L-threonyl-[protein] + H2O = L-threonyl-[protein] + phosphate</text>
        <dbReference type="Rhea" id="RHEA:47004"/>
        <dbReference type="Rhea" id="RHEA-COMP:11060"/>
        <dbReference type="Rhea" id="RHEA-COMP:11605"/>
        <dbReference type="ChEBI" id="CHEBI:15377"/>
        <dbReference type="ChEBI" id="CHEBI:30013"/>
        <dbReference type="ChEBI" id="CHEBI:43474"/>
        <dbReference type="ChEBI" id="CHEBI:61977"/>
        <dbReference type="EC" id="3.1.3.16"/>
    </reaction>
</comment>
<dbReference type="CDD" id="cd00180">
    <property type="entry name" value="PKc"/>
    <property type="match status" value="1"/>
</dbReference>
<feature type="compositionally biased region" description="Gly residues" evidence="8">
    <location>
        <begin position="35"/>
        <end position="44"/>
    </location>
</feature>
<dbReference type="InterPro" id="IPR032675">
    <property type="entry name" value="LRR_dom_sf"/>
</dbReference>
<dbReference type="GO" id="GO:0004722">
    <property type="term" value="F:protein serine/threonine phosphatase activity"/>
    <property type="evidence" value="ECO:0007669"/>
    <property type="project" value="UniProtKB-EC"/>
</dbReference>
<dbReference type="SUPFAM" id="SSF52799">
    <property type="entry name" value="(Phosphotyrosine protein) phosphatases II"/>
    <property type="match status" value="1"/>
</dbReference>
<keyword evidence="7" id="KW-0067">ATP-binding</keyword>
<dbReference type="PANTHER" id="PTHR10159">
    <property type="entry name" value="DUAL SPECIFICITY PROTEIN PHOSPHATASE"/>
    <property type="match status" value="1"/>
</dbReference>
<evidence type="ECO:0000256" key="7">
    <source>
        <dbReference type="PROSITE-ProRule" id="PRU10141"/>
    </source>
</evidence>
<evidence type="ECO:0000256" key="2">
    <source>
        <dbReference type="ARBA" id="ARBA00022614"/>
    </source>
</evidence>
<gene>
    <name evidence="12" type="ORF">ABL78_0397</name>
</gene>
<dbReference type="GO" id="GO:0005524">
    <property type="term" value="F:ATP binding"/>
    <property type="evidence" value="ECO:0007669"/>
    <property type="project" value="UniProtKB-UniRule"/>
</dbReference>
<dbReference type="GO" id="GO:0008330">
    <property type="term" value="F:protein tyrosine/threonine phosphatase activity"/>
    <property type="evidence" value="ECO:0007669"/>
    <property type="project" value="TreeGrafter"/>
</dbReference>
<dbReference type="Pfam" id="PF00782">
    <property type="entry name" value="DSPc"/>
    <property type="match status" value="1"/>
</dbReference>
<comment type="caution">
    <text evidence="12">The sequence shown here is derived from an EMBL/GenBank/DDBJ whole genome shotgun (WGS) entry which is preliminary data.</text>
</comment>
<dbReference type="Pfam" id="PF00069">
    <property type="entry name" value="Pkinase"/>
    <property type="match status" value="2"/>
</dbReference>
<evidence type="ECO:0000256" key="3">
    <source>
        <dbReference type="ARBA" id="ARBA00022737"/>
    </source>
</evidence>
<dbReference type="InterPro" id="IPR011009">
    <property type="entry name" value="Kinase-like_dom_sf"/>
</dbReference>
<dbReference type="Gene3D" id="3.30.200.20">
    <property type="entry name" value="Phosphorylase Kinase, domain 1"/>
    <property type="match status" value="1"/>
</dbReference>
<dbReference type="Gene3D" id="1.10.510.10">
    <property type="entry name" value="Transferase(Phosphotransferase) domain 1"/>
    <property type="match status" value="2"/>
</dbReference>
<feature type="domain" description="Tyrosine-protein phosphatase" evidence="10">
    <location>
        <begin position="1460"/>
        <end position="1601"/>
    </location>
</feature>
<feature type="binding site" evidence="7">
    <location>
        <position position="673"/>
    </location>
    <ligand>
        <name>ATP</name>
        <dbReference type="ChEBI" id="CHEBI:30616"/>
    </ligand>
</feature>
<dbReference type="InterPro" id="IPR029021">
    <property type="entry name" value="Prot-tyrosine_phosphatase-like"/>
</dbReference>
<keyword evidence="3" id="KW-0677">Repeat</keyword>
<dbReference type="PROSITE" id="PS50056">
    <property type="entry name" value="TYR_PHOSPHATASE_2"/>
    <property type="match status" value="1"/>
</dbReference>
<dbReference type="InterPro" id="IPR017441">
    <property type="entry name" value="Protein_kinase_ATP_BS"/>
</dbReference>
<dbReference type="SMART" id="SM00195">
    <property type="entry name" value="DSPc"/>
    <property type="match status" value="1"/>
</dbReference>
<accession>A0A0N0P9A1</accession>
<feature type="domain" description="Protein kinase" evidence="9">
    <location>
        <begin position="635"/>
        <end position="948"/>
    </location>
</feature>
<dbReference type="EMBL" id="LJSK01000005">
    <property type="protein sequence ID" value="KPI90467.1"/>
    <property type="molecule type" value="Genomic_DNA"/>
</dbReference>
<keyword evidence="13" id="KW-1185">Reference proteome</keyword>
<dbReference type="InterPro" id="IPR000340">
    <property type="entry name" value="Dual-sp_phosphatase_cat-dom"/>
</dbReference>
<dbReference type="GO" id="GO:0043409">
    <property type="term" value="P:negative regulation of MAPK cascade"/>
    <property type="evidence" value="ECO:0007669"/>
    <property type="project" value="TreeGrafter"/>
</dbReference>
<dbReference type="SUPFAM" id="SSF52058">
    <property type="entry name" value="L domain-like"/>
    <property type="match status" value="1"/>
</dbReference>
<keyword evidence="2" id="KW-0433">Leucine-rich repeat</keyword>
<dbReference type="GO" id="GO:0017017">
    <property type="term" value="F:MAP kinase tyrosine/serine/threonine phosphatase activity"/>
    <property type="evidence" value="ECO:0007669"/>
    <property type="project" value="TreeGrafter"/>
</dbReference>
<keyword evidence="5" id="KW-0904">Protein phosphatase</keyword>
<evidence type="ECO:0000256" key="8">
    <source>
        <dbReference type="SAM" id="MobiDB-lite"/>
    </source>
</evidence>
<dbReference type="InterPro" id="IPR000387">
    <property type="entry name" value="Tyr_Pase_dom"/>
</dbReference>
<dbReference type="GO" id="GO:0033550">
    <property type="term" value="F:MAP kinase tyrosine phosphatase activity"/>
    <property type="evidence" value="ECO:0007669"/>
    <property type="project" value="TreeGrafter"/>
</dbReference>
<dbReference type="InterPro" id="IPR020422">
    <property type="entry name" value="TYR_PHOSPHATASE_DUAL_dom"/>
</dbReference>
<dbReference type="CDD" id="cd14498">
    <property type="entry name" value="DSP"/>
    <property type="match status" value="1"/>
</dbReference>
<sequence>MGVTLKRPIEQGAAGAPLKPPASSDSSSIKVDDSSGGGCIGGGECLNPLKPSAAQVMSGTKPGSAERTPASAEGAATASAKGSALSSAAATAERANYDAEAKRGDEERRSSGSSGVEQHGRGVAVLKRDYHGDTLSSGSAERMNGGARSSSTAVSTSHQATVAAGTSGSHVAPQQGEEQQERPLCEASVTSQSTSLMELSARAVRIVARVDTIVRRCEDLDPTPPTDEEQAMYEVFAALRNSAVGPLFLSHPEISLSNRSSVICIPDFHQDEVIDGYRLRAAYNAGTIGRSYFATRDQASSSSASLSTGHCSGGANDDCANDSMFRILKVVSFVLRRSLLDAVTAEQRILVNVLHNNVLRICDVLNDEAKENMIIITNYHPKGNIGGYAGKLVDDGDKLRRILTDVAVGLRILHSHKVFHNNLKLDNVLENADGHFCIADAGFWRLFASQCPEDLVFNGELATLPPEVFDPSGPYATGDVDVVSPAGVEGAAAVDIWGFGILMYRLAYGADPVEIAERSYTQVKECLLDFELMFPRQPRWSFTADLEDAIQWCLQKTAAHRPSIVRLLRHPFFKDALIGSTVAPRTMSVTSSFAFGAHYHSGSLGDRTMSNYNLRGASLSNVSIPTARSQQRNGFQVDAFLGEGRFSETLLVHLRRNPSKQLAFKIIYKSILKQLRSPGREAWARGLRRQLVVCCKVKHPNIMQFIDIVEDKKVDCFVVQEYVQAGSIRSVPSVENSEPFPTLKEFLADVLCGLVHLHDNGVAHLSLSPSNIFFSEKTFHYRIADFGPLFVTVDALTASIAAGTPLYTLPEWLRKESPINGAHVDIFCVGLLAASVLPEVYNHVWNELRETTPGDSFSVEAVLAAVRDPLSRLPASLISFIEDALLGRLLDSRAAVKHPYFKDMPAVQNLPKIIIDVTEEEIRRAVHSKPETRDEARMMDALAQDPFQESQMLASVADGGGVNTESCNDASFSTGFNSDRCTVLTFTGDFLACGQCGAELTVALYQCPDCDNHVRCGKCSVVDHHQSGHELVPYVVYTIEHSPEGENKALLVHPSDVPDVHALETLEMTANFPAGSLTTQLTAQRAAERSIAIRSTAGTSITRNVLGDMESVVHLPDDVNEESTTTINGRSSISLRGWGTVSNGCFPASGVALPGASIVSNSNGINFNRVDFITPKDACSLCLPPAPKFSLMKTKGANKISLPKAAEVEDDDWQQELERCRANNLNELLLYSYRLESVPLEVYSPPLLQVVVLDLSQNSLTSLPHELSFLIHLRKFVVSYNKLKELPESLGNLSELESLDASHNFIEDLPQTFIYLDSLTSAALDYNNFAQIPESLMEIIATPLAVTASQHSIESYTGGGGGSLHASMQRLTSSVANLTASSMASASMNAIKTTLLLPKLKVIYLAANDRITAFPDKRLLERFDDLTIALDNEPSLYKYYYDNHLDTELQNITINWNKIYPDEIVPYLFCGSLRSAQSQMVYRKLNISYLLTVGRQLVPVPPEGGKHKVIVVDDIPGADIRTSFHEAVDFIEESQKKKCGCLVHCFAGLSRSATTVIAYLMMKKNMRLDEAYLVAKKGRPAILPNKGFFDQLVELDRELFPNAERPLDIESLGRPAN</sequence>
<dbReference type="Proteomes" id="UP000038009">
    <property type="component" value="Unassembled WGS sequence"/>
</dbReference>
<dbReference type="PROSITE" id="PS50054">
    <property type="entry name" value="TYR_PHOSPHATASE_DUAL"/>
    <property type="match status" value="1"/>
</dbReference>
<evidence type="ECO:0000256" key="6">
    <source>
        <dbReference type="ARBA" id="ARBA00048336"/>
    </source>
</evidence>
<dbReference type="GO" id="GO:0005737">
    <property type="term" value="C:cytoplasm"/>
    <property type="evidence" value="ECO:0007669"/>
    <property type="project" value="TreeGrafter"/>
</dbReference>
<feature type="region of interest" description="Disordered" evidence="8">
    <location>
        <begin position="1"/>
        <end position="186"/>
    </location>
</feature>
<comment type="similarity">
    <text evidence="1">Belongs to the protein-tyrosine phosphatase family. Non-receptor class dual specificity subfamily.</text>
</comment>
<dbReference type="OrthoDB" id="165342at2759"/>
<organism evidence="12 13">
    <name type="scientific">Leptomonas seymouri</name>
    <dbReference type="NCBI Taxonomy" id="5684"/>
    <lineage>
        <taxon>Eukaryota</taxon>
        <taxon>Discoba</taxon>
        <taxon>Euglenozoa</taxon>
        <taxon>Kinetoplastea</taxon>
        <taxon>Metakinetoplastina</taxon>
        <taxon>Trypanosomatida</taxon>
        <taxon>Trypanosomatidae</taxon>
        <taxon>Leishmaniinae</taxon>
        <taxon>Leptomonas</taxon>
    </lineage>
</organism>
<evidence type="ECO:0000313" key="13">
    <source>
        <dbReference type="Proteomes" id="UP000038009"/>
    </source>
</evidence>
<dbReference type="VEuPathDB" id="TriTrypDB:Lsey_0005_0300"/>
<protein>
    <submittedName>
        <fullName evidence="12">Putative dual specificity protein phosphatase</fullName>
    </submittedName>
</protein>
<feature type="compositionally biased region" description="Low complexity" evidence="8">
    <location>
        <begin position="70"/>
        <end position="94"/>
    </location>
</feature>
<proteinExistence type="inferred from homology"/>
<keyword evidence="4" id="KW-0378">Hydrolase</keyword>
<feature type="compositionally biased region" description="Polar residues" evidence="8">
    <location>
        <begin position="147"/>
        <end position="169"/>
    </location>
</feature>
<dbReference type="OMA" id="GHFCIAD"/>
<evidence type="ECO:0000256" key="4">
    <source>
        <dbReference type="ARBA" id="ARBA00022801"/>
    </source>
</evidence>
<dbReference type="PANTHER" id="PTHR10159:SF524">
    <property type="entry name" value="SPECIFICITY PROTEIN PHOSPHATASE, PUTATIVE-RELATED"/>
    <property type="match status" value="1"/>
</dbReference>
<evidence type="ECO:0000259" key="10">
    <source>
        <dbReference type="PROSITE" id="PS50054"/>
    </source>
</evidence>
<dbReference type="PROSITE" id="PS00383">
    <property type="entry name" value="TYR_PHOSPHATASE_1"/>
    <property type="match status" value="1"/>
</dbReference>
<name>A0A0N0P9A1_LEPSE</name>
<dbReference type="Gene3D" id="3.90.190.10">
    <property type="entry name" value="Protein tyrosine phosphatase superfamily"/>
    <property type="match status" value="1"/>
</dbReference>
<evidence type="ECO:0000259" key="11">
    <source>
        <dbReference type="PROSITE" id="PS50056"/>
    </source>
</evidence>
<dbReference type="PROSITE" id="PS50011">
    <property type="entry name" value="PROTEIN_KINASE_DOM"/>
    <property type="match status" value="2"/>
</dbReference>
<reference evidence="12 13" key="1">
    <citation type="journal article" date="2015" name="PLoS Pathog.">
        <title>Leptomonas seymouri: Adaptations to the Dixenous Life Cycle Analyzed by Genome Sequencing, Transcriptome Profiling and Co-infection with Leishmania donovani.</title>
        <authorList>
            <person name="Kraeva N."/>
            <person name="Butenko A."/>
            <person name="Hlavacova J."/>
            <person name="Kostygov A."/>
            <person name="Myskova J."/>
            <person name="Grybchuk D."/>
            <person name="Lestinova T."/>
            <person name="Votypka J."/>
            <person name="Volf P."/>
            <person name="Opperdoes F."/>
            <person name="Flegontov P."/>
            <person name="Lukes J."/>
            <person name="Yurchenko V."/>
        </authorList>
    </citation>
    <scope>NUCLEOTIDE SEQUENCE [LARGE SCALE GENOMIC DNA]</scope>
    <source>
        <strain evidence="12 13">ATCC 30220</strain>
    </source>
</reference>
<dbReference type="InterPro" id="IPR000719">
    <property type="entry name" value="Prot_kinase_dom"/>
</dbReference>
<dbReference type="SMART" id="SM00369">
    <property type="entry name" value="LRR_TYP"/>
    <property type="match status" value="3"/>
</dbReference>
<dbReference type="FunFam" id="3.90.190.10:FF:000004">
    <property type="entry name" value="Protein phosphatase Slingshot homolog 2"/>
    <property type="match status" value="1"/>
</dbReference>
<dbReference type="Gene3D" id="3.80.10.10">
    <property type="entry name" value="Ribonuclease Inhibitor"/>
    <property type="match status" value="1"/>
</dbReference>
<feature type="domain" description="Protein kinase" evidence="9">
    <location>
        <begin position="277"/>
        <end position="573"/>
    </location>
</feature>
<dbReference type="SMART" id="SM00364">
    <property type="entry name" value="LRR_BAC"/>
    <property type="match status" value="3"/>
</dbReference>
<dbReference type="InterPro" id="IPR016130">
    <property type="entry name" value="Tyr_Pase_AS"/>
</dbReference>
<dbReference type="PROSITE" id="PS00107">
    <property type="entry name" value="PROTEIN_KINASE_ATP"/>
    <property type="match status" value="1"/>
</dbReference>
<feature type="compositionally biased region" description="Basic and acidic residues" evidence="8">
    <location>
        <begin position="95"/>
        <end position="110"/>
    </location>
</feature>
<evidence type="ECO:0000313" key="12">
    <source>
        <dbReference type="EMBL" id="KPI90467.1"/>
    </source>
</evidence>
<keyword evidence="7" id="KW-0547">Nucleotide-binding</keyword>
<dbReference type="GO" id="GO:0004672">
    <property type="term" value="F:protein kinase activity"/>
    <property type="evidence" value="ECO:0007669"/>
    <property type="project" value="InterPro"/>
</dbReference>
<dbReference type="SUPFAM" id="SSF56112">
    <property type="entry name" value="Protein kinase-like (PK-like)"/>
    <property type="match status" value="2"/>
</dbReference>
<evidence type="ECO:0000256" key="1">
    <source>
        <dbReference type="ARBA" id="ARBA00008601"/>
    </source>
</evidence>